<comment type="caution">
    <text evidence="1">The sequence shown here is derived from an EMBL/GenBank/DDBJ whole genome shotgun (WGS) entry which is preliminary data.</text>
</comment>
<dbReference type="EMBL" id="NUTL01000051">
    <property type="protein sequence ID" value="PHE96398.1"/>
    <property type="molecule type" value="Genomic_DNA"/>
</dbReference>
<gene>
    <name evidence="1" type="ORF">COF81_13115</name>
</gene>
<dbReference type="AlphaFoldDB" id="A0ABD6T854"/>
<accession>A0ABD6T854</accession>
<dbReference type="Proteomes" id="UP000221918">
    <property type="component" value="Unassembled WGS sequence"/>
</dbReference>
<name>A0ABD6T854_9BACI</name>
<organism evidence="1 2">
    <name type="scientific">Bacillus pseudomycoides</name>
    <dbReference type="NCBI Taxonomy" id="64104"/>
    <lineage>
        <taxon>Bacteria</taxon>
        <taxon>Bacillati</taxon>
        <taxon>Bacillota</taxon>
        <taxon>Bacilli</taxon>
        <taxon>Bacillales</taxon>
        <taxon>Bacillaceae</taxon>
        <taxon>Bacillus</taxon>
        <taxon>Bacillus cereus group</taxon>
    </lineage>
</organism>
<proteinExistence type="predicted"/>
<sequence length="790" mass="88126">MPFSAVPNGTTSHGQNMPLPAPGAPVYTGRPVYDFAGTLPYASELFGVYQPLAGWFSLQSALSTAASHPDSVLAKLSPEQFRGESARTLSDEALSTLAERYEAAPTGVLSPVGLVNLFREYFFEFDTFLGKPAGHIWVSPGGTVEVVETSTRRTLVEKVAEQSEEISRKTEESLTEQDDVADAIKEENSSDTKLGVSATGGVNAKIYHADVSASFSTQNTVKRASEAMHKRTRTQTAKVTSEIKRNFRTSFKTVTETTDTSSRRYILQNNTTDLVNYELRRKMRKVGVQLQHVGTRLSWQVYIGDPGKGLGLGDMVHVVEGPDLTAIRKPEKLPPPADKEMPFHFDIPFLHDKGPDDDAKLTYTPHPDNPCRGVNPSTTGHDDTIQFCFEKQLPPPPPGYVPSKIVSVDHHGAQVQYFYELVPTSDPVRPLIKVQLTYANFQGRKSLPFDFILLYVPTQEAKAEVDKFNAEAEAAYKKEVARLQHEAYGKAVRERLRLVSSMRTRSPEDLRSEERRSVFRNLIRRLEELGHYPQNPQQLPYLESEQIQQFFDVDEMLYFVAPDFWRPGPVSSSPPTQNSVGRYPVPPLEEELPAGTKPLPLTGQTVAGWYSRAEEYKVVNGQEPPPSEWRVDYLITEQTQPAPMGSSLGWLIQMDGDERRNEFLNSAWVKAILPIRPGQEVAALAWLTKVEGEAALGLPYPYQPGDPIIFQGKKVGEVLKILAEQLQEANTDVSKTLESEKVFETGFDPLAGGFRPAELYEVFDQWIEILPTDQVAAVPVRYDPKTGQQI</sequence>
<reference evidence="1 2" key="1">
    <citation type="submission" date="2017-09" db="EMBL/GenBank/DDBJ databases">
        <title>Large-scale bioinformatics analysis of Bacillus genomes uncovers conserved roles of natural products in bacterial physiology.</title>
        <authorList>
            <consortium name="Agbiome Team Llc"/>
            <person name="Bleich R.M."/>
            <person name="Grubbs K.J."/>
            <person name="Santa Maria K.C."/>
            <person name="Allen S.E."/>
            <person name="Farag S."/>
            <person name="Shank E.A."/>
            <person name="Bowers A."/>
        </authorList>
    </citation>
    <scope>NUCLEOTIDE SEQUENCE [LARGE SCALE GENOMIC DNA]</scope>
    <source>
        <strain evidence="1 2">AFS037265</strain>
    </source>
</reference>
<evidence type="ECO:0000313" key="1">
    <source>
        <dbReference type="EMBL" id="PHE96398.1"/>
    </source>
</evidence>
<evidence type="ECO:0000313" key="2">
    <source>
        <dbReference type="Proteomes" id="UP000221918"/>
    </source>
</evidence>
<protein>
    <submittedName>
        <fullName evidence="1">Uncharacterized protein</fullName>
    </submittedName>
</protein>